<dbReference type="CDD" id="cd07233">
    <property type="entry name" value="GlxI_Zn"/>
    <property type="match status" value="1"/>
</dbReference>
<dbReference type="PANTHER" id="PTHR10374:SF30">
    <property type="entry name" value="LACTOYLGLUTATHIONE LYASE"/>
    <property type="match status" value="1"/>
</dbReference>
<evidence type="ECO:0000256" key="10">
    <source>
        <dbReference type="ARBA" id="ARBA00033298"/>
    </source>
</evidence>
<dbReference type="GO" id="GO:0046872">
    <property type="term" value="F:metal ion binding"/>
    <property type="evidence" value="ECO:0007669"/>
    <property type="project" value="UniProtKB-KW"/>
</dbReference>
<keyword evidence="5 12" id="KW-0862">Zinc</keyword>
<dbReference type="EMBL" id="KZ819298">
    <property type="protein sequence ID" value="PWN96600.1"/>
    <property type="molecule type" value="Genomic_DNA"/>
</dbReference>
<evidence type="ECO:0000256" key="7">
    <source>
        <dbReference type="ARBA" id="ARBA00030291"/>
    </source>
</evidence>
<evidence type="ECO:0000256" key="6">
    <source>
        <dbReference type="ARBA" id="ARBA00023239"/>
    </source>
</evidence>
<dbReference type="Pfam" id="PF00903">
    <property type="entry name" value="Glyoxalase"/>
    <property type="match status" value="1"/>
</dbReference>
<dbReference type="NCBIfam" id="TIGR00068">
    <property type="entry name" value="glyox_I"/>
    <property type="match status" value="1"/>
</dbReference>
<dbReference type="Proteomes" id="UP000245946">
    <property type="component" value="Unassembled WGS sequence"/>
</dbReference>
<evidence type="ECO:0000256" key="3">
    <source>
        <dbReference type="ARBA" id="ARBA00012081"/>
    </source>
</evidence>
<evidence type="ECO:0000256" key="4">
    <source>
        <dbReference type="ARBA" id="ARBA00022723"/>
    </source>
</evidence>
<dbReference type="InterPro" id="IPR004360">
    <property type="entry name" value="Glyas_Fos-R_dOase_dom"/>
</dbReference>
<dbReference type="GeneID" id="37271815"/>
<protein>
    <recommendedName>
        <fullName evidence="3">lactoylglutathione lyase</fullName>
        <ecNumber evidence="3">4.4.1.5</ecNumber>
    </recommendedName>
    <alternativeName>
        <fullName evidence="8">Aldoketomutase</fullName>
    </alternativeName>
    <alternativeName>
        <fullName evidence="7">Ketone-aldehyde mutase</fullName>
    </alternativeName>
    <alternativeName>
        <fullName evidence="9">Methylglyoxalase</fullName>
    </alternativeName>
    <alternativeName>
        <fullName evidence="10">S-D-lactoylglutathione methylglyoxal lyase</fullName>
    </alternativeName>
</protein>
<evidence type="ECO:0000256" key="9">
    <source>
        <dbReference type="ARBA" id="ARBA00032460"/>
    </source>
</evidence>
<evidence type="ECO:0000256" key="11">
    <source>
        <dbReference type="PIRSR" id="PIRSR604361-1"/>
    </source>
</evidence>
<evidence type="ECO:0000313" key="14">
    <source>
        <dbReference type="EMBL" id="PWN96600.1"/>
    </source>
</evidence>
<proteinExistence type="inferred from homology"/>
<comment type="cofactor">
    <cofactor evidence="12">
        <name>Zn(2+)</name>
        <dbReference type="ChEBI" id="CHEBI:29105"/>
    </cofactor>
    <text evidence="12">Binds 1 zinc ion per subunit. In the homodimer, two zinc ions are bound between subunits.</text>
</comment>
<feature type="binding site" evidence="12">
    <location>
        <position position="161"/>
    </location>
    <ligand>
        <name>Zn(2+)</name>
        <dbReference type="ChEBI" id="CHEBI:29105"/>
        <note>ligand shared between dimeric partners</note>
    </ligand>
</feature>
<comment type="similarity">
    <text evidence="2">Belongs to the glyoxalase I family.</text>
</comment>
<dbReference type="InterPro" id="IPR018146">
    <property type="entry name" value="Glyoxalase_1_CS"/>
</dbReference>
<dbReference type="Gene3D" id="3.10.180.10">
    <property type="entry name" value="2,3-Dihydroxybiphenyl 1,2-Dioxygenase, domain 1"/>
    <property type="match status" value="1"/>
</dbReference>
<dbReference type="SUPFAM" id="SSF54593">
    <property type="entry name" value="Glyoxalase/Bleomycin resistance protein/Dihydroxybiphenyl dioxygenase"/>
    <property type="match status" value="1"/>
</dbReference>
<keyword evidence="15" id="KW-1185">Reference proteome</keyword>
<dbReference type="RefSeq" id="XP_025596879.1">
    <property type="nucleotide sequence ID" value="XM_025744271.1"/>
</dbReference>
<feature type="active site" description="Proton donor/acceptor" evidence="11">
    <location>
        <position position="207"/>
    </location>
</feature>
<feature type="domain" description="VOC" evidence="13">
    <location>
        <begin position="76"/>
        <end position="211"/>
    </location>
</feature>
<evidence type="ECO:0000256" key="1">
    <source>
        <dbReference type="ARBA" id="ARBA00005008"/>
    </source>
</evidence>
<dbReference type="InterPro" id="IPR029068">
    <property type="entry name" value="Glyas_Bleomycin-R_OHBP_Dase"/>
</dbReference>
<evidence type="ECO:0000256" key="8">
    <source>
        <dbReference type="ARBA" id="ARBA00030892"/>
    </source>
</evidence>
<dbReference type="STRING" id="58919.A0A316Z4D3"/>
<gene>
    <name evidence="14" type="ORF">FA09DRAFT_339971</name>
</gene>
<feature type="binding site" evidence="12">
    <location>
        <position position="134"/>
    </location>
    <ligand>
        <name>Zn(2+)</name>
        <dbReference type="ChEBI" id="CHEBI:29105"/>
        <note>ligand shared between dimeric partners</note>
    </ligand>
</feature>
<dbReference type="GO" id="GO:0004462">
    <property type="term" value="F:lactoylglutathione lyase activity"/>
    <property type="evidence" value="ECO:0007669"/>
    <property type="project" value="UniProtKB-EC"/>
</dbReference>
<dbReference type="EC" id="4.4.1.5" evidence="3"/>
<sequence length="216" mass="23877">MPATAGAPFLLRSAAPQLARLGLRAAAAPLLRAALPTTTQRCGARSPAPIAPSYARCFSSSPAPALPASAETQSYRFNHTMIRIKDPKKSLDFYENVLGMTLLDEHDAGDFKLFFLGYQHQEGKSRGEREALLELTWNKGTEDKADFKYHNGNDEPQGFGHLAIAVDDVAEAEKRFDSLGVNFKKRTTDGKMRHIAFILDPDNYWIEIVPAKKSNI</sequence>
<keyword evidence="6" id="KW-0456">Lyase</keyword>
<dbReference type="PANTHER" id="PTHR10374">
    <property type="entry name" value="LACTOYLGLUTATHIONE LYASE GLYOXALASE I"/>
    <property type="match status" value="1"/>
</dbReference>
<name>A0A316Z4D3_9BASI</name>
<evidence type="ECO:0000256" key="2">
    <source>
        <dbReference type="ARBA" id="ARBA00010363"/>
    </source>
</evidence>
<evidence type="ECO:0000256" key="5">
    <source>
        <dbReference type="ARBA" id="ARBA00022833"/>
    </source>
</evidence>
<dbReference type="PROSITE" id="PS00934">
    <property type="entry name" value="GLYOXALASE_I_1"/>
    <property type="match status" value="1"/>
</dbReference>
<dbReference type="AlphaFoldDB" id="A0A316Z4D3"/>
<dbReference type="InterPro" id="IPR037523">
    <property type="entry name" value="VOC_core"/>
</dbReference>
<keyword evidence="4 12" id="KW-0479">Metal-binding</keyword>
<organism evidence="14 15">
    <name type="scientific">Tilletiopsis washingtonensis</name>
    <dbReference type="NCBI Taxonomy" id="58919"/>
    <lineage>
        <taxon>Eukaryota</taxon>
        <taxon>Fungi</taxon>
        <taxon>Dikarya</taxon>
        <taxon>Basidiomycota</taxon>
        <taxon>Ustilaginomycotina</taxon>
        <taxon>Exobasidiomycetes</taxon>
        <taxon>Entylomatales</taxon>
        <taxon>Entylomatales incertae sedis</taxon>
        <taxon>Tilletiopsis</taxon>
    </lineage>
</organism>
<feature type="binding site" evidence="12">
    <location>
        <position position="207"/>
    </location>
    <ligand>
        <name>Zn(2+)</name>
        <dbReference type="ChEBI" id="CHEBI:29105"/>
        <note>ligand shared between dimeric partners</note>
    </ligand>
</feature>
<evidence type="ECO:0000313" key="15">
    <source>
        <dbReference type="Proteomes" id="UP000245946"/>
    </source>
</evidence>
<accession>A0A316Z4D3</accession>
<dbReference type="OrthoDB" id="16820at2759"/>
<dbReference type="UniPathway" id="UPA00619">
    <property type="reaction ID" value="UER00675"/>
</dbReference>
<evidence type="ECO:0000259" key="13">
    <source>
        <dbReference type="PROSITE" id="PS51819"/>
    </source>
</evidence>
<reference evidence="14 15" key="1">
    <citation type="journal article" date="2018" name="Mol. Biol. Evol.">
        <title>Broad Genomic Sampling Reveals a Smut Pathogenic Ancestry of the Fungal Clade Ustilaginomycotina.</title>
        <authorList>
            <person name="Kijpornyongpan T."/>
            <person name="Mondo S.J."/>
            <person name="Barry K."/>
            <person name="Sandor L."/>
            <person name="Lee J."/>
            <person name="Lipzen A."/>
            <person name="Pangilinan J."/>
            <person name="LaButti K."/>
            <person name="Hainaut M."/>
            <person name="Henrissat B."/>
            <person name="Grigoriev I.V."/>
            <person name="Spatafora J.W."/>
            <person name="Aime M.C."/>
        </authorList>
    </citation>
    <scope>NUCLEOTIDE SEQUENCE [LARGE SCALE GENOMIC DNA]</scope>
    <source>
        <strain evidence="14 15">MCA 4186</strain>
    </source>
</reference>
<evidence type="ECO:0000256" key="12">
    <source>
        <dbReference type="PIRSR" id="PIRSR604361-3"/>
    </source>
</evidence>
<dbReference type="InterPro" id="IPR004361">
    <property type="entry name" value="Glyoxalase_1"/>
</dbReference>
<comment type="pathway">
    <text evidence="1">Secondary metabolite metabolism; methylglyoxal degradation; (R)-lactate from methylglyoxal: step 1/2.</text>
</comment>
<dbReference type="PROSITE" id="PS51819">
    <property type="entry name" value="VOC"/>
    <property type="match status" value="1"/>
</dbReference>